<evidence type="ECO:0000313" key="2">
    <source>
        <dbReference type="EMBL" id="KAH6646272.1"/>
    </source>
</evidence>
<dbReference type="RefSeq" id="XP_045952786.1">
    <property type="nucleotide sequence ID" value="XM_046108649.1"/>
</dbReference>
<name>A0A9P8RI37_9PEZI</name>
<dbReference type="GeneID" id="70137540"/>
<reference evidence="2" key="1">
    <citation type="journal article" date="2021" name="Nat. Commun.">
        <title>Genetic determinants of endophytism in the Arabidopsis root mycobiome.</title>
        <authorList>
            <person name="Mesny F."/>
            <person name="Miyauchi S."/>
            <person name="Thiergart T."/>
            <person name="Pickel B."/>
            <person name="Atanasova L."/>
            <person name="Karlsson M."/>
            <person name="Huettel B."/>
            <person name="Barry K.W."/>
            <person name="Haridas S."/>
            <person name="Chen C."/>
            <person name="Bauer D."/>
            <person name="Andreopoulos W."/>
            <person name="Pangilinan J."/>
            <person name="LaButti K."/>
            <person name="Riley R."/>
            <person name="Lipzen A."/>
            <person name="Clum A."/>
            <person name="Drula E."/>
            <person name="Henrissat B."/>
            <person name="Kohler A."/>
            <person name="Grigoriev I.V."/>
            <person name="Martin F.M."/>
            <person name="Hacquard S."/>
        </authorList>
    </citation>
    <scope>NUCLEOTIDE SEQUENCE</scope>
    <source>
        <strain evidence="2">MPI-SDFR-AT-0073</strain>
    </source>
</reference>
<dbReference type="EMBL" id="JAGPXC010000010">
    <property type="protein sequence ID" value="KAH6646272.1"/>
    <property type="molecule type" value="Genomic_DNA"/>
</dbReference>
<dbReference type="Proteomes" id="UP000758603">
    <property type="component" value="Unassembled WGS sequence"/>
</dbReference>
<sequence>MVSRPGRPAPPPPPDHTSQQAPRIEVTATNISVFGYPSSGEPVIALEDVSVADIDYLQLDRLKIPKYRLQDQGAEDNFCRRLLHLGGRRWPTLDRFRLLLDAIAGNDVVIEWILDGTEPCPSSAERRWISVARPSGGGVCVADVPRWIPEVVDGGEVSVEENAMLERRALLKLAVDMDEKARLLVDEFKGKHYEKANAYDGGTLTKDDLC</sequence>
<protein>
    <submittedName>
        <fullName evidence="2">Uncharacterized protein</fullName>
    </submittedName>
</protein>
<gene>
    <name evidence="2" type="ORF">BKA67DRAFT_669048</name>
</gene>
<keyword evidence="3" id="KW-1185">Reference proteome</keyword>
<dbReference type="AlphaFoldDB" id="A0A9P8RI37"/>
<feature type="region of interest" description="Disordered" evidence="1">
    <location>
        <begin position="1"/>
        <end position="21"/>
    </location>
</feature>
<proteinExistence type="predicted"/>
<evidence type="ECO:0000256" key="1">
    <source>
        <dbReference type="SAM" id="MobiDB-lite"/>
    </source>
</evidence>
<comment type="caution">
    <text evidence="2">The sequence shown here is derived from an EMBL/GenBank/DDBJ whole genome shotgun (WGS) entry which is preliminary data.</text>
</comment>
<dbReference type="OrthoDB" id="4487429at2759"/>
<organism evidence="2 3">
    <name type="scientific">Truncatella angustata</name>
    <dbReference type="NCBI Taxonomy" id="152316"/>
    <lineage>
        <taxon>Eukaryota</taxon>
        <taxon>Fungi</taxon>
        <taxon>Dikarya</taxon>
        <taxon>Ascomycota</taxon>
        <taxon>Pezizomycotina</taxon>
        <taxon>Sordariomycetes</taxon>
        <taxon>Xylariomycetidae</taxon>
        <taxon>Amphisphaeriales</taxon>
        <taxon>Sporocadaceae</taxon>
        <taxon>Truncatella</taxon>
    </lineage>
</organism>
<evidence type="ECO:0000313" key="3">
    <source>
        <dbReference type="Proteomes" id="UP000758603"/>
    </source>
</evidence>
<accession>A0A9P8RI37</accession>